<dbReference type="SUPFAM" id="SSF53041">
    <property type="entry name" value="Resolvase-like"/>
    <property type="match status" value="1"/>
</dbReference>
<keyword evidence="1" id="KW-0238">DNA-binding</keyword>
<dbReference type="Pfam" id="PF00239">
    <property type="entry name" value="Resolvase"/>
    <property type="match status" value="1"/>
</dbReference>
<evidence type="ECO:0000313" key="5">
    <source>
        <dbReference type="Proteomes" id="UP000534286"/>
    </source>
</evidence>
<dbReference type="SMART" id="SM00857">
    <property type="entry name" value="Resolvase"/>
    <property type="match status" value="1"/>
</dbReference>
<protein>
    <submittedName>
        <fullName evidence="4">Putative DNA-invertase from lambdoid prophage Rac</fullName>
    </submittedName>
</protein>
<sequence>MVDRIYLRHSTDKQTDARQRHVLAALLAAGTPTYEDPATSSRQLSLDRAGFTKLLHEATVGDTIRIADAARVFRSVADILALRPVLIRRGLHLRVESGLLSGIDLASDDPGTKMMVSVLAAVLEFQRDMISENTREGVAAAEAAGKTLGRPAALDPSTATAIVAAYRQGAAVKALARQHRVAPKTIRRVLDAAGARDLSGPLDMPPIRPGELDDALAPQVDVVLDVPGRLADLLRITGDEVVCLALVSGRNIRRGPGYSVRMVAPLALHRAMLEQSAAAADSAGPAERKAHRVYAARVAAVEATRLHRP</sequence>
<accession>A0A7W7WE20</accession>
<evidence type="ECO:0000259" key="3">
    <source>
        <dbReference type="PROSITE" id="PS51736"/>
    </source>
</evidence>
<gene>
    <name evidence="4" type="ORF">FHR32_008683</name>
</gene>
<dbReference type="Proteomes" id="UP000534286">
    <property type="component" value="Unassembled WGS sequence"/>
</dbReference>
<organism evidence="4 5">
    <name type="scientific">Streptosporangium album</name>
    <dbReference type="NCBI Taxonomy" id="47479"/>
    <lineage>
        <taxon>Bacteria</taxon>
        <taxon>Bacillati</taxon>
        <taxon>Actinomycetota</taxon>
        <taxon>Actinomycetes</taxon>
        <taxon>Streptosporangiales</taxon>
        <taxon>Streptosporangiaceae</taxon>
        <taxon>Streptosporangium</taxon>
    </lineage>
</organism>
<name>A0A7W7WE20_9ACTN</name>
<evidence type="ECO:0000256" key="2">
    <source>
        <dbReference type="ARBA" id="ARBA00023172"/>
    </source>
</evidence>
<dbReference type="RefSeq" id="WP_184760127.1">
    <property type="nucleotide sequence ID" value="NZ_BAABEK010000139.1"/>
</dbReference>
<feature type="domain" description="Resolvase/invertase-type recombinase catalytic" evidence="3">
    <location>
        <begin position="2"/>
        <end position="145"/>
    </location>
</feature>
<dbReference type="GO" id="GO:0000150">
    <property type="term" value="F:DNA strand exchange activity"/>
    <property type="evidence" value="ECO:0007669"/>
    <property type="project" value="InterPro"/>
</dbReference>
<evidence type="ECO:0000313" key="4">
    <source>
        <dbReference type="EMBL" id="MBB4944277.1"/>
    </source>
</evidence>
<dbReference type="InterPro" id="IPR006119">
    <property type="entry name" value="Resolv_N"/>
</dbReference>
<dbReference type="EMBL" id="JACHJU010000008">
    <property type="protein sequence ID" value="MBB4944277.1"/>
    <property type="molecule type" value="Genomic_DNA"/>
</dbReference>
<dbReference type="PANTHER" id="PTHR30461:SF2">
    <property type="entry name" value="SERINE RECOMBINASE PINE-RELATED"/>
    <property type="match status" value="1"/>
</dbReference>
<dbReference type="GO" id="GO:0003677">
    <property type="term" value="F:DNA binding"/>
    <property type="evidence" value="ECO:0007669"/>
    <property type="project" value="UniProtKB-KW"/>
</dbReference>
<keyword evidence="5" id="KW-1185">Reference proteome</keyword>
<keyword evidence="2" id="KW-0233">DNA recombination</keyword>
<reference evidence="4 5" key="1">
    <citation type="submission" date="2020-08" db="EMBL/GenBank/DDBJ databases">
        <title>Sequencing the genomes of 1000 actinobacteria strains.</title>
        <authorList>
            <person name="Klenk H.-P."/>
        </authorList>
    </citation>
    <scope>NUCLEOTIDE SEQUENCE [LARGE SCALE GENOMIC DNA]</scope>
    <source>
        <strain evidence="4 5">DSM 43023</strain>
    </source>
</reference>
<dbReference type="CDD" id="cd03768">
    <property type="entry name" value="SR_ResInv"/>
    <property type="match status" value="1"/>
</dbReference>
<dbReference type="AlphaFoldDB" id="A0A7W7WE20"/>
<dbReference type="PANTHER" id="PTHR30461">
    <property type="entry name" value="DNA-INVERTASE FROM LAMBDOID PROPHAGE"/>
    <property type="match status" value="1"/>
</dbReference>
<dbReference type="Gene3D" id="3.40.50.1390">
    <property type="entry name" value="Resolvase, N-terminal catalytic domain"/>
    <property type="match status" value="1"/>
</dbReference>
<evidence type="ECO:0000256" key="1">
    <source>
        <dbReference type="ARBA" id="ARBA00023125"/>
    </source>
</evidence>
<comment type="caution">
    <text evidence="4">The sequence shown here is derived from an EMBL/GenBank/DDBJ whole genome shotgun (WGS) entry which is preliminary data.</text>
</comment>
<dbReference type="PROSITE" id="PS51736">
    <property type="entry name" value="RECOMBINASES_3"/>
    <property type="match status" value="1"/>
</dbReference>
<dbReference type="InterPro" id="IPR036162">
    <property type="entry name" value="Resolvase-like_N_sf"/>
</dbReference>
<proteinExistence type="predicted"/>
<dbReference type="InterPro" id="IPR050639">
    <property type="entry name" value="SSR_resolvase"/>
</dbReference>